<feature type="compositionally biased region" description="Acidic residues" evidence="1">
    <location>
        <begin position="7"/>
        <end position="31"/>
    </location>
</feature>
<protein>
    <submittedName>
        <fullName evidence="2">Uncharacterized protein</fullName>
    </submittedName>
</protein>
<keyword evidence="3" id="KW-1185">Reference proteome</keyword>
<proteinExistence type="predicted"/>
<dbReference type="EMBL" id="CAAHFG010000001">
    <property type="protein sequence ID" value="VGO12650.1"/>
    <property type="molecule type" value="Genomic_DNA"/>
</dbReference>
<dbReference type="Proteomes" id="UP000366872">
    <property type="component" value="Unassembled WGS sequence"/>
</dbReference>
<feature type="region of interest" description="Disordered" evidence="1">
    <location>
        <begin position="1"/>
        <end position="103"/>
    </location>
</feature>
<dbReference type="RefSeq" id="WP_136078296.1">
    <property type="nucleotide sequence ID" value="NZ_CAAHFG010000001.1"/>
</dbReference>
<evidence type="ECO:0000313" key="2">
    <source>
        <dbReference type="EMBL" id="VGO12650.1"/>
    </source>
</evidence>
<name>A0A6C2TY88_PONDE</name>
<organism evidence="2 3">
    <name type="scientific">Pontiella desulfatans</name>
    <dbReference type="NCBI Taxonomy" id="2750659"/>
    <lineage>
        <taxon>Bacteria</taxon>
        <taxon>Pseudomonadati</taxon>
        <taxon>Kiritimatiellota</taxon>
        <taxon>Kiritimatiellia</taxon>
        <taxon>Kiritimatiellales</taxon>
        <taxon>Pontiellaceae</taxon>
        <taxon>Pontiella</taxon>
    </lineage>
</organism>
<feature type="compositionally biased region" description="Basic and acidic residues" evidence="1">
    <location>
        <begin position="50"/>
        <end position="65"/>
    </location>
</feature>
<reference evidence="2 3" key="1">
    <citation type="submission" date="2019-04" db="EMBL/GenBank/DDBJ databases">
        <authorList>
            <person name="Van Vliet M D."/>
        </authorList>
    </citation>
    <scope>NUCLEOTIDE SEQUENCE [LARGE SCALE GENOMIC DNA]</scope>
    <source>
        <strain evidence="2 3">F1</strain>
    </source>
</reference>
<feature type="compositionally biased region" description="Acidic residues" evidence="1">
    <location>
        <begin position="167"/>
        <end position="178"/>
    </location>
</feature>
<gene>
    <name evidence="2" type="ORF">PDESU_01203</name>
</gene>
<evidence type="ECO:0000313" key="3">
    <source>
        <dbReference type="Proteomes" id="UP000366872"/>
    </source>
</evidence>
<feature type="compositionally biased region" description="Basic and acidic residues" evidence="1">
    <location>
        <begin position="137"/>
        <end position="166"/>
    </location>
</feature>
<sequence>MSRYYDEYDDFDDPDEHEDPDEYDDYDEELEEARHEAKKNGEEFDEEEWLREHRPTEEDIWKEDEFTAEDPNEHEDPWAEDDHNARSRRGSGGRDSNRGLLQAEQNVGDFYDYAHMDDEDGHGISIPQLTAFEKDDEEKTFRKPESREEEHARKMERVAQKYQRNEDLDEESEAEAQLTDYEDDIISQAEDRVIEFVDEDTEEEHYRRLRDDAGYTSSADREMYDLHRELIHKLEFYDERISESPHDKDLYLPHVHGALEAIDNARHLYSKNRERQEELKEKRDSGELSEMQYQDQSVALDYNLQRRLTNNQYAAISGGGSMFGDVGEIMDRWNNLVDDTVSGDPDKLQDARDFIGQLPREIADQLIEEAVDEGLLDHDQANHFMTMAARPTDSLSHTPQPQKKGFGAKTKRFLGL</sequence>
<dbReference type="AlphaFoldDB" id="A0A6C2TY88"/>
<evidence type="ECO:0000256" key="1">
    <source>
        <dbReference type="SAM" id="MobiDB-lite"/>
    </source>
</evidence>
<accession>A0A6C2TY88</accession>
<feature type="region of interest" description="Disordered" evidence="1">
    <location>
        <begin position="391"/>
        <end position="416"/>
    </location>
</feature>
<feature type="compositionally biased region" description="Basic and acidic residues" evidence="1">
    <location>
        <begin position="32"/>
        <end position="42"/>
    </location>
</feature>
<feature type="compositionally biased region" description="Basic and acidic residues" evidence="1">
    <location>
        <begin position="74"/>
        <end position="85"/>
    </location>
</feature>
<feature type="region of interest" description="Disordered" evidence="1">
    <location>
        <begin position="119"/>
        <end position="178"/>
    </location>
</feature>